<name>A0A1D8NNS3_YARLL</name>
<proteinExistence type="predicted"/>
<dbReference type="PANTHER" id="PTHR28037:SF1">
    <property type="entry name" value="ALCOHOL O-ACETYLTRANSFERASE 1-RELATED"/>
    <property type="match status" value="1"/>
</dbReference>
<dbReference type="InterPro" id="IPR023213">
    <property type="entry name" value="CAT-like_dom_sf"/>
</dbReference>
<dbReference type="InterPro" id="IPR010828">
    <property type="entry name" value="Atf2/Sli1-like"/>
</dbReference>
<reference evidence="2 3" key="1">
    <citation type="journal article" date="2016" name="PLoS ONE">
        <title>Sequence Assembly of Yarrowia lipolytica Strain W29/CLIB89 Shows Transposable Element Diversity.</title>
        <authorList>
            <person name="Magnan C."/>
            <person name="Yu J."/>
            <person name="Chang I."/>
            <person name="Jahn E."/>
            <person name="Kanomata Y."/>
            <person name="Wu J."/>
            <person name="Zeller M."/>
            <person name="Oakes M."/>
            <person name="Baldi P."/>
            <person name="Sandmeyer S."/>
        </authorList>
    </citation>
    <scope>NUCLEOTIDE SEQUENCE [LARGE SCALE GENOMIC DNA]</scope>
    <source>
        <strain evidence="3">CLIB89(W29)</strain>
    </source>
</reference>
<dbReference type="SUPFAM" id="SSF52777">
    <property type="entry name" value="CoA-dependent acyltransferases"/>
    <property type="match status" value="1"/>
</dbReference>
<keyword evidence="1" id="KW-0732">Signal</keyword>
<dbReference type="Gene3D" id="3.30.559.10">
    <property type="entry name" value="Chloramphenicol acetyltransferase-like domain"/>
    <property type="match status" value="1"/>
</dbReference>
<accession>A0A1D8NNS3</accession>
<dbReference type="Gene3D" id="3.30.559.30">
    <property type="entry name" value="Nonribosomal peptide synthetase, condensation domain"/>
    <property type="match status" value="1"/>
</dbReference>
<sequence length="474" mass="52741">MWNVVVWWTTLATTILTTGPLERLMAVRAQLGLYTNVWVSAELDEPVELNVLYQAVADVIMDEPMLGVVVTGRKEKDLRFTKLKGIRISDAVSLEYFNEENIANIHTQLHDIQFDLQGDKPLWRVFPINKGKELVFVYDHTPLDGMSGASVCVKLAKACQNVRNPSVSRHDVALVSGAPIPPPLEGQMNVSVPYWKLCVALMEEYAKPLCTFATALRRLVYSKEVDQYRFGTGPKHKKKWTGRYSLIDIDKAKTKRLLDTCHKNEVSASAVLFAVLVSASSDTLYRHYPVSSSKMRANARIPYNARQFIRKEQLASLGCMVGDAELQTVVPPPKNVQKKGYYKSKEFFDIARGFRSSVLENIAKSRPDDCPAAMHDIGMIQFVPSIKDFFESHTEGAARSELFSISNLCAVDPCGTNIERLRFSQCTGANCAFLQFGAVGVKGGALSVSISAADDPDDCLGDLTKEVQRFVDQL</sequence>
<dbReference type="PANTHER" id="PTHR28037">
    <property type="entry name" value="ALCOHOL O-ACETYLTRANSFERASE 1-RELATED"/>
    <property type="match status" value="1"/>
</dbReference>
<evidence type="ECO:0000256" key="1">
    <source>
        <dbReference type="SAM" id="SignalP"/>
    </source>
</evidence>
<feature type="signal peptide" evidence="1">
    <location>
        <begin position="1"/>
        <end position="17"/>
    </location>
</feature>
<dbReference type="AlphaFoldDB" id="A0A1D8NNS3"/>
<feature type="chain" id="PRO_5009110726" description="Alcohol acetyltransferase" evidence="1">
    <location>
        <begin position="18"/>
        <end position="474"/>
    </location>
</feature>
<dbReference type="GeneID" id="2907983"/>
<gene>
    <name evidence="2" type="ORF">YALI1_F22674g</name>
</gene>
<organism evidence="2 3">
    <name type="scientific">Yarrowia lipolytica</name>
    <name type="common">Candida lipolytica</name>
    <dbReference type="NCBI Taxonomy" id="4952"/>
    <lineage>
        <taxon>Eukaryota</taxon>
        <taxon>Fungi</taxon>
        <taxon>Dikarya</taxon>
        <taxon>Ascomycota</taxon>
        <taxon>Saccharomycotina</taxon>
        <taxon>Dipodascomycetes</taxon>
        <taxon>Dipodascales</taxon>
        <taxon>Dipodascales incertae sedis</taxon>
        <taxon>Yarrowia</taxon>
    </lineage>
</organism>
<dbReference type="VEuPathDB" id="FungiDB:YALI0_F16918g"/>
<evidence type="ECO:0008006" key="4">
    <source>
        <dbReference type="Google" id="ProtNLM"/>
    </source>
</evidence>
<evidence type="ECO:0000313" key="2">
    <source>
        <dbReference type="EMBL" id="AOW07290.1"/>
    </source>
</evidence>
<dbReference type="Proteomes" id="UP000182444">
    <property type="component" value="Chromosome 1F"/>
</dbReference>
<dbReference type="GO" id="GO:0008080">
    <property type="term" value="F:N-acetyltransferase activity"/>
    <property type="evidence" value="ECO:0007669"/>
    <property type="project" value="TreeGrafter"/>
</dbReference>
<protein>
    <recommendedName>
        <fullName evidence="4">Alcohol acetyltransferase</fullName>
    </recommendedName>
</protein>
<dbReference type="InterPro" id="IPR052058">
    <property type="entry name" value="Alcohol_O-acetyltransferase"/>
</dbReference>
<dbReference type="Pfam" id="PF07247">
    <property type="entry name" value="AATase"/>
    <property type="match status" value="1"/>
</dbReference>
<evidence type="ECO:0000313" key="3">
    <source>
        <dbReference type="Proteomes" id="UP000182444"/>
    </source>
</evidence>
<dbReference type="KEGG" id="yli:2907983"/>
<dbReference type="RefSeq" id="XP_505513.2">
    <property type="nucleotide sequence ID" value="XM_505513.3"/>
</dbReference>
<dbReference type="VEuPathDB" id="FungiDB:YALI1_F22674g"/>
<dbReference type="EMBL" id="CP017558">
    <property type="protein sequence ID" value="AOW07290.1"/>
    <property type="molecule type" value="Genomic_DNA"/>
</dbReference>